<feature type="region of interest" description="Disordered" evidence="5">
    <location>
        <begin position="1"/>
        <end position="32"/>
    </location>
</feature>
<name>A0ABZ1J927_9ACTN</name>
<evidence type="ECO:0000313" key="7">
    <source>
        <dbReference type="EMBL" id="WTP48111.1"/>
    </source>
</evidence>
<dbReference type="Gene3D" id="1.10.357.10">
    <property type="entry name" value="Tetracycline Repressor, domain 2"/>
    <property type="match status" value="1"/>
</dbReference>
<dbReference type="Pfam" id="PF00440">
    <property type="entry name" value="TetR_N"/>
    <property type="match status" value="1"/>
</dbReference>
<dbReference type="InterPro" id="IPR025996">
    <property type="entry name" value="MT1864/Rv1816-like_C"/>
</dbReference>
<keyword evidence="3" id="KW-0804">Transcription</keyword>
<keyword evidence="1" id="KW-0805">Transcription regulation</keyword>
<dbReference type="EMBL" id="CP108133">
    <property type="protein sequence ID" value="WTP48111.1"/>
    <property type="molecule type" value="Genomic_DNA"/>
</dbReference>
<dbReference type="SUPFAM" id="SSF46689">
    <property type="entry name" value="Homeodomain-like"/>
    <property type="match status" value="1"/>
</dbReference>
<dbReference type="RefSeq" id="WP_189780117.1">
    <property type="nucleotide sequence ID" value="NZ_BMVY01000069.1"/>
</dbReference>
<keyword evidence="8" id="KW-1185">Reference proteome</keyword>
<dbReference type="InterPro" id="IPR009057">
    <property type="entry name" value="Homeodomain-like_sf"/>
</dbReference>
<keyword evidence="2 4" id="KW-0238">DNA-binding</keyword>
<feature type="region of interest" description="Disordered" evidence="5">
    <location>
        <begin position="212"/>
        <end position="232"/>
    </location>
</feature>
<dbReference type="Proteomes" id="UP001432166">
    <property type="component" value="Chromosome"/>
</dbReference>
<evidence type="ECO:0000256" key="3">
    <source>
        <dbReference type="ARBA" id="ARBA00023163"/>
    </source>
</evidence>
<reference evidence="7" key="1">
    <citation type="submission" date="2022-10" db="EMBL/GenBank/DDBJ databases">
        <title>The complete genomes of actinobacterial strains from the NBC collection.</title>
        <authorList>
            <person name="Joergensen T.S."/>
            <person name="Alvarez Arevalo M."/>
            <person name="Sterndorff E.B."/>
            <person name="Faurdal D."/>
            <person name="Vuksanovic O."/>
            <person name="Mourched A.-S."/>
            <person name="Charusanti P."/>
            <person name="Shaw S."/>
            <person name="Blin K."/>
            <person name="Weber T."/>
        </authorList>
    </citation>
    <scope>NUCLEOTIDE SEQUENCE</scope>
    <source>
        <strain evidence="7">NBC_00189</strain>
    </source>
</reference>
<dbReference type="Pfam" id="PF13305">
    <property type="entry name" value="TetR_C_33"/>
    <property type="match status" value="1"/>
</dbReference>
<evidence type="ECO:0000256" key="1">
    <source>
        <dbReference type="ARBA" id="ARBA00023015"/>
    </source>
</evidence>
<dbReference type="PROSITE" id="PS50977">
    <property type="entry name" value="HTH_TETR_2"/>
    <property type="match status" value="1"/>
</dbReference>
<protein>
    <submittedName>
        <fullName evidence="7">TetR/AcrR family transcriptional regulator</fullName>
    </submittedName>
</protein>
<organism evidence="7 8">
    <name type="scientific">Streptomyces tauricus</name>
    <dbReference type="NCBI Taxonomy" id="68274"/>
    <lineage>
        <taxon>Bacteria</taxon>
        <taxon>Bacillati</taxon>
        <taxon>Actinomycetota</taxon>
        <taxon>Actinomycetes</taxon>
        <taxon>Kitasatosporales</taxon>
        <taxon>Streptomycetaceae</taxon>
        <taxon>Streptomyces</taxon>
        <taxon>Streptomyces aurantiacus group</taxon>
    </lineage>
</organism>
<feature type="DNA-binding region" description="H-T-H motif" evidence="4">
    <location>
        <begin position="53"/>
        <end position="72"/>
    </location>
</feature>
<evidence type="ECO:0000313" key="8">
    <source>
        <dbReference type="Proteomes" id="UP001432166"/>
    </source>
</evidence>
<dbReference type="InterPro" id="IPR036271">
    <property type="entry name" value="Tet_transcr_reg_TetR-rel_C_sf"/>
</dbReference>
<gene>
    <name evidence="7" type="ORF">OG288_07230</name>
</gene>
<dbReference type="SUPFAM" id="SSF48498">
    <property type="entry name" value="Tetracyclin repressor-like, C-terminal domain"/>
    <property type="match status" value="1"/>
</dbReference>
<evidence type="ECO:0000256" key="4">
    <source>
        <dbReference type="PROSITE-ProRule" id="PRU00335"/>
    </source>
</evidence>
<dbReference type="PANTHER" id="PTHR30055">
    <property type="entry name" value="HTH-TYPE TRANSCRIPTIONAL REGULATOR RUTR"/>
    <property type="match status" value="1"/>
</dbReference>
<sequence>MTHDDQKGPESTESAKPPTPARLRRERERAEARESILSAARDVARRDGWDAVTMRRLADEIEYSANFAYRYFTGRDDILLALVREGFARLREAMTTAAEGQADTAVEAVRRASHAYLDFALAEPDVYQLMYGLGGVRVPATDAWDEGQAVGDVLTGLLAAAGDSEPERHVLRLWATAHGLIALLVVGRVGVDADGLHALLEDALTDCLTRALPAAHTPGPSPEPTQRTPQTP</sequence>
<dbReference type="PANTHER" id="PTHR30055:SF234">
    <property type="entry name" value="HTH-TYPE TRANSCRIPTIONAL REGULATOR BETI"/>
    <property type="match status" value="1"/>
</dbReference>
<evidence type="ECO:0000259" key="6">
    <source>
        <dbReference type="PROSITE" id="PS50977"/>
    </source>
</evidence>
<accession>A0ABZ1J927</accession>
<dbReference type="InterPro" id="IPR050109">
    <property type="entry name" value="HTH-type_TetR-like_transc_reg"/>
</dbReference>
<feature type="compositionally biased region" description="Basic and acidic residues" evidence="5">
    <location>
        <begin position="1"/>
        <end position="10"/>
    </location>
</feature>
<proteinExistence type="predicted"/>
<evidence type="ECO:0000256" key="2">
    <source>
        <dbReference type="ARBA" id="ARBA00023125"/>
    </source>
</evidence>
<feature type="domain" description="HTH tetR-type" evidence="6">
    <location>
        <begin position="30"/>
        <end position="90"/>
    </location>
</feature>
<feature type="compositionally biased region" description="Basic and acidic residues" evidence="5">
    <location>
        <begin position="23"/>
        <end position="32"/>
    </location>
</feature>
<evidence type="ECO:0000256" key="5">
    <source>
        <dbReference type="SAM" id="MobiDB-lite"/>
    </source>
</evidence>
<dbReference type="InterPro" id="IPR001647">
    <property type="entry name" value="HTH_TetR"/>
</dbReference>